<accession>A0ACB9RDZ8</accession>
<name>A0ACB9RDZ8_9MYRT</name>
<dbReference type="EMBL" id="CM042883">
    <property type="protein sequence ID" value="KAI4376466.1"/>
    <property type="molecule type" value="Genomic_DNA"/>
</dbReference>
<gene>
    <name evidence="1" type="ORF">MLD38_014224</name>
</gene>
<evidence type="ECO:0000313" key="2">
    <source>
        <dbReference type="Proteomes" id="UP001057402"/>
    </source>
</evidence>
<reference evidence="2" key="1">
    <citation type="journal article" date="2023" name="Front. Plant Sci.">
        <title>Chromosomal-level genome assembly of Melastoma candidum provides insights into trichome evolution.</title>
        <authorList>
            <person name="Zhong Y."/>
            <person name="Wu W."/>
            <person name="Sun C."/>
            <person name="Zou P."/>
            <person name="Liu Y."/>
            <person name="Dai S."/>
            <person name="Zhou R."/>
        </authorList>
    </citation>
    <scope>NUCLEOTIDE SEQUENCE [LARGE SCALE GENOMIC DNA]</scope>
</reference>
<dbReference type="Proteomes" id="UP001057402">
    <property type="component" value="Chromosome 4"/>
</dbReference>
<keyword evidence="2" id="KW-1185">Reference proteome</keyword>
<evidence type="ECO:0000313" key="1">
    <source>
        <dbReference type="EMBL" id="KAI4376466.1"/>
    </source>
</evidence>
<sequence>MAGAAGGFVTRAFESMLKECSSAKKYPDLQSAINSYLAAKDDDRHAVNGDSKETASSTGSVSLGETEGGNAKEGTEPDEHPKDFRPATGSEHGENSVVPGVSITTALASAGNTLGGAEAEIVLTPLRLAFETKSLKILEPALDCLHKLIAYDHLEGDPGLDGGKNSPLFTDILTMACGCIDNSSPDSTILLVLKVLLTTVASTKFRVHGEPLLRVLRVCYNIALHSKNPINQATSKAMLTQMISIVCRRMETDQVLVTSTCSSSGQSEAPVEHNLSSKVGEASLNDDHEEEMTLGHALTQAKEMPLLSVEELQTLAGAADIKGLEAVLDKVVHIEDGKRIERGIDLESMSIGHRDALLVFRTLCKMAMKEDADEVTVKTRILSLELLQGLLEGASDAFSRNFHVIDSIKAYLSYALLRASVSQSPIIFQYATGIFSVLLLRFRESLKGEFSIFFPLIVLRSLDAPETFTTQKTSVLRMLEKMCKDSQMLVDLYVNYDCDVDAPNLFERMVTSISKIAQVTQSSEPNSGPASQAASVKSSSLQCLVNVLKSLVDWEKAHRKLEKQISGAHPGNRDTFDRESGDGNIKEDLPGDSQNAEAHTTLLEAAVSEFNRNPVKGVEFLISNNLAEKTPPSVAHFLRTANNLDKVMIGDYLGQYEEFPLAVMHAYVDSMKFSGLKFHDAFCQFLKGFRLPGEAQKIDQIMEKFAERYCADNPGLFKNADAAYVLAYAVIMLNTSAHNPNISLKMSRSDFIMVNTMNDADKNAPVELLEEIYDSIVENKVMMKDDTAGEDMGRLVSILNLAFPTGRSSVDSKSDGAAVVRQIQEMLRSRVKRGTFYTSQRLELAKPMVEAVGWPLLATFSVTIEEGDNKSRVLLCMEGFKAGIRVTHILGMDTMRYAFLTSLIRYTFLHAPKDIRSKNVEALRTLLELCDDKMDSLRDTWNAVLECVSRLDYITSTPSITASVMHGSNQLSRDAVLQSLRELAGKPSEQVFVNSVKLPSDIIVEFFNALCGVSAEELKQTPARLFSLQKLVEISYYNMARIRMVWARMWSILVNHFIAAGSHYDKKIAMYAIDSLRQLGMKYLERAELANFTFQNDILKPFVVLMRNSQDESIRSLIIDCILQMIKSKVGSIKSGWRSVFMIFTAAADDETESIVETAFENVEQVILEHFDQVVGDCFMDCVNCLIRFASNNSSNQISLKAIALLRICEDRLAEGLIPGGALIRTIATQSDANYDVTEHYWFPMLVGLSDLTTNPRPEVRSCALEVLFDLLNERGSKFSTTFWESIFHRVLFPIFDHVRHAGKDGPVSSGEELFRESSIHSLQLLCNLFNTFYKEVCFMLPPLLSLLLDCAKRSDQTVVSISLGALVHLIEVGGHQFSENDWDTLVKSIRDASYATQPLELLNDLSFEALKTPKALGLSSDVNTEDVQSTAFLHSLDIGETNKYDNGLAPPSESPGSLDNGTLQRLNVSVDHQQELAMSYNMDESQGLPSPSGRPQGSPEGGGIQRSQTIGQRIMDNLFLRSLTTKPRVNPADSSVPPSPAKVSGVVEPDGKDDEESPLLGTVRGKCITQLLLLGAIDSIQKKFWGRLTTDQKIAIMDILFISLEFAASYNSNANLRMRMRLTPAERPPINLLRQELAGTCIYLDILQKSTENFVNEEDAKGDAKLVGFAEEKLASFCEQTLKEASAFPSYMAEGTDMDSHRILELRSPIIVKVLKGMSSMNSKIFRRHQREFYPLLTKLICCDQMDIRGALGDLFGTHLIALLPSP</sequence>
<comment type="caution">
    <text evidence="1">The sequence shown here is derived from an EMBL/GenBank/DDBJ whole genome shotgun (WGS) entry which is preliminary data.</text>
</comment>
<proteinExistence type="predicted"/>
<organism evidence="1 2">
    <name type="scientific">Melastoma candidum</name>
    <dbReference type="NCBI Taxonomy" id="119954"/>
    <lineage>
        <taxon>Eukaryota</taxon>
        <taxon>Viridiplantae</taxon>
        <taxon>Streptophyta</taxon>
        <taxon>Embryophyta</taxon>
        <taxon>Tracheophyta</taxon>
        <taxon>Spermatophyta</taxon>
        <taxon>Magnoliopsida</taxon>
        <taxon>eudicotyledons</taxon>
        <taxon>Gunneridae</taxon>
        <taxon>Pentapetalae</taxon>
        <taxon>rosids</taxon>
        <taxon>malvids</taxon>
        <taxon>Myrtales</taxon>
        <taxon>Melastomataceae</taxon>
        <taxon>Melastomatoideae</taxon>
        <taxon>Melastomateae</taxon>
        <taxon>Melastoma</taxon>
    </lineage>
</organism>
<protein>
    <submittedName>
        <fullName evidence="1">Uncharacterized protein</fullName>
    </submittedName>
</protein>